<evidence type="ECO:0000313" key="2">
    <source>
        <dbReference type="EMBL" id="RSZ62343.1"/>
    </source>
</evidence>
<accession>A0A430HX12</accession>
<sequence length="249" mass="26737">MPKRVGSEAVSDELSRYRERTALPLGRALIPSAGVGATFTFIMTGLPVPALVAAAVTALTAWLVVPRSFWSGGLDMPTLSPVDFSRWDRVRPFLPGALAFGAGLLPGDGVIGEVPVWPFYFAGTTAAILWTARAAGRRSEVVGRRRARAALETTPLEEATATRLRAAAEHREVLLGLTALGAIDGIRARVWKLAEVLNREESEVHGEVIALHRQGVVGVSTIDSGADTSRHLVEITPVGVRVLEELHRR</sequence>
<protein>
    <submittedName>
        <fullName evidence="2">Uncharacterized protein</fullName>
    </submittedName>
</protein>
<proteinExistence type="predicted"/>
<feature type="transmembrane region" description="Helical" evidence="1">
    <location>
        <begin position="48"/>
        <end position="65"/>
    </location>
</feature>
<gene>
    <name evidence="2" type="ORF">EAH68_09360</name>
</gene>
<feature type="transmembrane region" description="Helical" evidence="1">
    <location>
        <begin position="117"/>
        <end position="136"/>
    </location>
</feature>
<name>A0A430HX12_9CORY</name>
<dbReference type="AlphaFoldDB" id="A0A430HX12"/>
<keyword evidence="3" id="KW-1185">Reference proteome</keyword>
<organism evidence="2 3">
    <name type="scientific">Corynebacterium hylobatis</name>
    <dbReference type="NCBI Taxonomy" id="1859290"/>
    <lineage>
        <taxon>Bacteria</taxon>
        <taxon>Bacillati</taxon>
        <taxon>Actinomycetota</taxon>
        <taxon>Actinomycetes</taxon>
        <taxon>Mycobacteriales</taxon>
        <taxon>Corynebacteriaceae</taxon>
        <taxon>Corynebacterium</taxon>
    </lineage>
</organism>
<comment type="caution">
    <text evidence="2">The sequence shown here is derived from an EMBL/GenBank/DDBJ whole genome shotgun (WGS) entry which is preliminary data.</text>
</comment>
<evidence type="ECO:0000256" key="1">
    <source>
        <dbReference type="SAM" id="Phobius"/>
    </source>
</evidence>
<evidence type="ECO:0000313" key="3">
    <source>
        <dbReference type="Proteomes" id="UP000274907"/>
    </source>
</evidence>
<keyword evidence="1" id="KW-0472">Membrane</keyword>
<dbReference type="RefSeq" id="WP_126121072.1">
    <property type="nucleotide sequence ID" value="NZ_RXHJ01000011.1"/>
</dbReference>
<keyword evidence="1" id="KW-1133">Transmembrane helix</keyword>
<dbReference type="OrthoDB" id="4411422at2"/>
<reference evidence="2 3" key="1">
    <citation type="submission" date="2018-12" db="EMBL/GenBank/DDBJ databases">
        <title>YIM 101343 draft genome.</title>
        <authorList>
            <person name="Chen X."/>
        </authorList>
    </citation>
    <scope>NUCLEOTIDE SEQUENCE [LARGE SCALE GENOMIC DNA]</scope>
    <source>
        <strain evidence="2 3">YIM 101343</strain>
    </source>
</reference>
<keyword evidence="1" id="KW-0812">Transmembrane</keyword>
<dbReference type="EMBL" id="RXHJ01000011">
    <property type="protein sequence ID" value="RSZ62343.1"/>
    <property type="molecule type" value="Genomic_DNA"/>
</dbReference>
<dbReference type="Proteomes" id="UP000274907">
    <property type="component" value="Unassembled WGS sequence"/>
</dbReference>